<name>A0A0A2TB46_9BACI</name>
<comment type="caution">
    <text evidence="7">The sequence shown here is derived from an EMBL/GenBank/DDBJ whole genome shotgun (WGS) entry which is preliminary data.</text>
</comment>
<organism evidence="7 8">
    <name type="scientific">Pontibacillus yanchengensis Y32</name>
    <dbReference type="NCBI Taxonomy" id="1385514"/>
    <lineage>
        <taxon>Bacteria</taxon>
        <taxon>Bacillati</taxon>
        <taxon>Bacillota</taxon>
        <taxon>Bacilli</taxon>
        <taxon>Bacillales</taxon>
        <taxon>Bacillaceae</taxon>
        <taxon>Pontibacillus</taxon>
    </lineage>
</organism>
<reference evidence="7 8" key="1">
    <citation type="journal article" date="2015" name="Stand. Genomic Sci.">
        <title>High quality draft genome sequence of the moderately halophilic bacterium Pontibacillus yanchengensis Y32(T) and comparison among Pontibacillus genomes.</title>
        <authorList>
            <person name="Huang J."/>
            <person name="Qiao Z.X."/>
            <person name="Tang J.W."/>
            <person name="Wang G."/>
        </authorList>
    </citation>
    <scope>NUCLEOTIDE SEQUENCE [LARGE SCALE GENOMIC DNA]</scope>
    <source>
        <strain evidence="7 8">Y32</strain>
    </source>
</reference>
<evidence type="ECO:0000313" key="7">
    <source>
        <dbReference type="EMBL" id="KGP73047.1"/>
    </source>
</evidence>
<dbReference type="eggNOG" id="ENOG5030CEQ">
    <property type="taxonomic scope" value="Bacteria"/>
</dbReference>
<feature type="transmembrane region" description="Helical" evidence="5">
    <location>
        <begin position="27"/>
        <end position="47"/>
    </location>
</feature>
<dbReference type="PROSITE" id="PS50929">
    <property type="entry name" value="ABC_TM1F"/>
    <property type="match status" value="1"/>
</dbReference>
<feature type="domain" description="ABC transmembrane type-1" evidence="6">
    <location>
        <begin position="1"/>
        <end position="65"/>
    </location>
</feature>
<dbReference type="Gene3D" id="1.20.1560.10">
    <property type="entry name" value="ABC transporter type 1, transmembrane domain"/>
    <property type="match status" value="1"/>
</dbReference>
<sequence>MVRTILIALISLLQITGLVTIFFHIGWGLTLIVSSYACLTIVLILLIKERLREKKEEEENDYSDY</sequence>
<dbReference type="OrthoDB" id="9944057at2"/>
<accession>A0A0A2TB46</accession>
<dbReference type="GO" id="GO:0140359">
    <property type="term" value="F:ABC-type transporter activity"/>
    <property type="evidence" value="ECO:0007669"/>
    <property type="project" value="InterPro"/>
</dbReference>
<dbReference type="InterPro" id="IPR036640">
    <property type="entry name" value="ABC1_TM_sf"/>
</dbReference>
<evidence type="ECO:0000313" key="8">
    <source>
        <dbReference type="Proteomes" id="UP000030147"/>
    </source>
</evidence>
<gene>
    <name evidence="7" type="ORF">N782_08035</name>
</gene>
<keyword evidence="4 5" id="KW-0472">Membrane</keyword>
<dbReference type="EMBL" id="AVBF01000019">
    <property type="protein sequence ID" value="KGP73047.1"/>
    <property type="molecule type" value="Genomic_DNA"/>
</dbReference>
<dbReference type="AlphaFoldDB" id="A0A0A2TB46"/>
<evidence type="ECO:0000256" key="3">
    <source>
        <dbReference type="ARBA" id="ARBA00022989"/>
    </source>
</evidence>
<evidence type="ECO:0000256" key="2">
    <source>
        <dbReference type="ARBA" id="ARBA00022692"/>
    </source>
</evidence>
<dbReference type="RefSeq" id="WP_036818623.1">
    <property type="nucleotide sequence ID" value="NZ_AVBF01000019.1"/>
</dbReference>
<keyword evidence="8" id="KW-1185">Reference proteome</keyword>
<dbReference type="Proteomes" id="UP000030147">
    <property type="component" value="Unassembled WGS sequence"/>
</dbReference>
<dbReference type="GO" id="GO:0005524">
    <property type="term" value="F:ATP binding"/>
    <property type="evidence" value="ECO:0007669"/>
    <property type="project" value="InterPro"/>
</dbReference>
<evidence type="ECO:0000256" key="1">
    <source>
        <dbReference type="ARBA" id="ARBA00004651"/>
    </source>
</evidence>
<protein>
    <recommendedName>
        <fullName evidence="6">ABC transmembrane type-1 domain-containing protein</fullName>
    </recommendedName>
</protein>
<dbReference type="GO" id="GO:0005886">
    <property type="term" value="C:plasma membrane"/>
    <property type="evidence" value="ECO:0007669"/>
    <property type="project" value="UniProtKB-SubCell"/>
</dbReference>
<evidence type="ECO:0000256" key="4">
    <source>
        <dbReference type="ARBA" id="ARBA00023136"/>
    </source>
</evidence>
<comment type="subcellular location">
    <subcellularLocation>
        <location evidence="1">Cell membrane</location>
        <topology evidence="1">Multi-pass membrane protein</topology>
    </subcellularLocation>
</comment>
<keyword evidence="3 5" id="KW-1133">Transmembrane helix</keyword>
<keyword evidence="2 5" id="KW-0812">Transmembrane</keyword>
<dbReference type="SUPFAM" id="SSF90123">
    <property type="entry name" value="ABC transporter transmembrane region"/>
    <property type="match status" value="1"/>
</dbReference>
<evidence type="ECO:0000259" key="6">
    <source>
        <dbReference type="PROSITE" id="PS50929"/>
    </source>
</evidence>
<dbReference type="InterPro" id="IPR011527">
    <property type="entry name" value="ABC1_TM_dom"/>
</dbReference>
<proteinExistence type="predicted"/>
<evidence type="ECO:0000256" key="5">
    <source>
        <dbReference type="SAM" id="Phobius"/>
    </source>
</evidence>
<dbReference type="STRING" id="1385514.N782_08035"/>